<evidence type="ECO:0000313" key="2">
    <source>
        <dbReference type="Proteomes" id="UP000018890"/>
    </source>
</evidence>
<proteinExistence type="predicted"/>
<evidence type="ECO:0000313" key="1">
    <source>
        <dbReference type="EMBL" id="GAE25652.1"/>
    </source>
</evidence>
<comment type="caution">
    <text evidence="1">The sequence shown here is derived from an EMBL/GenBank/DDBJ whole genome shotgun (WGS) entry which is preliminary data.</text>
</comment>
<dbReference type="Proteomes" id="UP000018890">
    <property type="component" value="Unassembled WGS sequence"/>
</dbReference>
<dbReference type="OrthoDB" id="2971021at2"/>
<sequence>MFYFIILFFITFLLLCFILRNQLKLTKDMNQLNQKIEQFTAHSSASHQYFEKKLLEEKRAHVLLLTYEVREAVAKQQSVIHASAIEHTPRHHNLSSSELSAVCSAEEAIILHKFWTAYQDYLQTHWLTKDGKIKTVFRGKPEEVETELGFLHHSSKMLVQQFDQWLTQLNSFS</sequence>
<accession>W4Q0Z7</accession>
<dbReference type="AlphaFoldDB" id="W4Q0Z7"/>
<protein>
    <submittedName>
        <fullName evidence="1">Uncharacterized protein</fullName>
    </submittedName>
</protein>
<name>W4Q0Z7_9BACI</name>
<dbReference type="RefSeq" id="WP_034744385.1">
    <property type="nucleotide sequence ID" value="NZ_BAUT01000012.1"/>
</dbReference>
<dbReference type="EMBL" id="BAUT01000012">
    <property type="protein sequence ID" value="GAE25652.1"/>
    <property type="molecule type" value="Genomic_DNA"/>
</dbReference>
<keyword evidence="2" id="KW-1185">Reference proteome</keyword>
<dbReference type="STRING" id="1236970.JCM9140_1659"/>
<gene>
    <name evidence="1" type="ORF">JCM9140_1659</name>
</gene>
<organism evidence="1 2">
    <name type="scientific">Halalkalibacter wakoensis JCM 9140</name>
    <dbReference type="NCBI Taxonomy" id="1236970"/>
    <lineage>
        <taxon>Bacteria</taxon>
        <taxon>Bacillati</taxon>
        <taxon>Bacillota</taxon>
        <taxon>Bacilli</taxon>
        <taxon>Bacillales</taxon>
        <taxon>Bacillaceae</taxon>
        <taxon>Halalkalibacter</taxon>
    </lineage>
</organism>
<reference evidence="1" key="1">
    <citation type="journal article" date="2014" name="Genome Announc.">
        <title>Draft Genome Sequences of Three Alkaliphilic Bacillus Strains, Bacillus wakoensis JCM 9140T, Bacillus akibai JCM 9157T, and Bacillus hemicellulosilyticus JCM 9152T.</title>
        <authorList>
            <person name="Yuki M."/>
            <person name="Oshima K."/>
            <person name="Suda W."/>
            <person name="Oshida Y."/>
            <person name="Kitamura K."/>
            <person name="Iida T."/>
            <person name="Hattori M."/>
            <person name="Ohkuma M."/>
        </authorList>
    </citation>
    <scope>NUCLEOTIDE SEQUENCE [LARGE SCALE GENOMIC DNA]</scope>
    <source>
        <strain evidence="1">JCM 9140</strain>
    </source>
</reference>